<feature type="transmembrane region" description="Helical" evidence="1">
    <location>
        <begin position="62"/>
        <end position="83"/>
    </location>
</feature>
<evidence type="ECO:0000313" key="3">
    <source>
        <dbReference type="Proteomes" id="UP001597413"/>
    </source>
</evidence>
<gene>
    <name evidence="2" type="ORF">ACFSM0_13580</name>
</gene>
<dbReference type="Proteomes" id="UP001597413">
    <property type="component" value="Unassembled WGS sequence"/>
</dbReference>
<name>A0ABW5A9Y3_9RHOB</name>
<organism evidence="2 3">
    <name type="scientific">Rhodobacter lacus</name>
    <dbReference type="NCBI Taxonomy" id="1641972"/>
    <lineage>
        <taxon>Bacteria</taxon>
        <taxon>Pseudomonadati</taxon>
        <taxon>Pseudomonadota</taxon>
        <taxon>Alphaproteobacteria</taxon>
        <taxon>Rhodobacterales</taxon>
        <taxon>Rhodobacter group</taxon>
        <taxon>Rhodobacter</taxon>
    </lineage>
</organism>
<dbReference type="EMBL" id="JBHUIX010000013">
    <property type="protein sequence ID" value="MFD2175122.1"/>
    <property type="molecule type" value="Genomic_DNA"/>
</dbReference>
<accession>A0ABW5A9Y3</accession>
<keyword evidence="1" id="KW-0812">Transmembrane</keyword>
<keyword evidence="3" id="KW-1185">Reference proteome</keyword>
<evidence type="ECO:0000313" key="2">
    <source>
        <dbReference type="EMBL" id="MFD2175122.1"/>
    </source>
</evidence>
<feature type="transmembrane region" description="Helical" evidence="1">
    <location>
        <begin position="21"/>
        <end position="50"/>
    </location>
</feature>
<reference evidence="3" key="1">
    <citation type="journal article" date="2019" name="Int. J. Syst. Evol. Microbiol.">
        <title>The Global Catalogue of Microorganisms (GCM) 10K type strain sequencing project: providing services to taxonomists for standard genome sequencing and annotation.</title>
        <authorList>
            <consortium name="The Broad Institute Genomics Platform"/>
            <consortium name="The Broad Institute Genome Sequencing Center for Infectious Disease"/>
            <person name="Wu L."/>
            <person name="Ma J."/>
        </authorList>
    </citation>
    <scope>NUCLEOTIDE SEQUENCE [LARGE SCALE GENOMIC DNA]</scope>
    <source>
        <strain evidence="3">CCUG 55131</strain>
    </source>
</reference>
<comment type="caution">
    <text evidence="2">The sequence shown here is derived from an EMBL/GenBank/DDBJ whole genome shotgun (WGS) entry which is preliminary data.</text>
</comment>
<evidence type="ECO:0000256" key="1">
    <source>
        <dbReference type="SAM" id="Phobius"/>
    </source>
</evidence>
<keyword evidence="1" id="KW-1133">Transmembrane helix</keyword>
<dbReference type="RefSeq" id="WP_377391331.1">
    <property type="nucleotide sequence ID" value="NZ_JBHUIX010000013.1"/>
</dbReference>
<keyword evidence="1" id="KW-0472">Membrane</keyword>
<proteinExistence type="predicted"/>
<protein>
    <submittedName>
        <fullName evidence="2">DNA repair protein</fullName>
    </submittedName>
</protein>
<sequence length="203" mass="22279">MSVSNVNHQAAARLAGLAQALVQGALLFFCAGALGLFAASALGLLPWLMLDLRLGERALPQAGAWLEGALALFALALLVYLPARRRVLALERSHRNFRISTADVAAAYRSVHAADRKGSFALSGEFDAMRERMDWMRRHPDLGALEPELLELAAQMSLQSRDLARIYSDEKVARARAFLEARQHEVDTATERLKVARATCDVL</sequence>